<dbReference type="RefSeq" id="WP_034709189.1">
    <property type="nucleotide sequence ID" value="NZ_JPRH01000001.1"/>
</dbReference>
<name>A0A086ACM3_9FLAO</name>
<evidence type="ECO:0000313" key="1">
    <source>
        <dbReference type="EMBL" id="KFF14437.1"/>
    </source>
</evidence>
<accession>A0A086ACM3</accession>
<dbReference type="Proteomes" id="UP000028705">
    <property type="component" value="Unassembled WGS sequence"/>
</dbReference>
<sequence length="340" mass="39993">MSDFIFIDNPFKDLDFNRLRTGLKPHKSFEDSVGLVNPYNDLLEVLKSESLIEELWKRFCNSLPLKKEGFDMYEKYKAFDVKTDVVNKSVSYSINVGYEVVRYTKHFLYFVNKFLGANFRDIETDFLLFLSLQNNEEVRLLVNQLVVDLCEVLGKLNNQPVKVQTDKVTLNLINLYVENDLKRISNAYFDLITPVNQKRVKTIFPNLVDLLEYKQKFLSFKIHSKQQRPTKVIESLFKSLKGNGLINSNTQLHFFNEIFESKQNSVKIDWVENKATLFYFINQLVENEIIEKDYNVWRKVSYCITVNSREIGSLKNSRATESQDKKDKVDRVISRVLQLR</sequence>
<evidence type="ECO:0000313" key="2">
    <source>
        <dbReference type="Proteomes" id="UP000028705"/>
    </source>
</evidence>
<comment type="caution">
    <text evidence="1">The sequence shown here is derived from an EMBL/GenBank/DDBJ whole genome shotgun (WGS) entry which is preliminary data.</text>
</comment>
<gene>
    <name evidence="1" type="ORF">IW15_03090</name>
</gene>
<keyword evidence="2" id="KW-1185">Reference proteome</keyword>
<dbReference type="eggNOG" id="ENOG5033TAJ">
    <property type="taxonomic scope" value="Bacteria"/>
</dbReference>
<proteinExistence type="predicted"/>
<dbReference type="AlphaFoldDB" id="A0A086ACM3"/>
<dbReference type="EMBL" id="JPRH01000001">
    <property type="protein sequence ID" value="KFF14437.1"/>
    <property type="molecule type" value="Genomic_DNA"/>
</dbReference>
<dbReference type="OrthoDB" id="1223574at2"/>
<reference evidence="1 2" key="1">
    <citation type="submission" date="2014-07" db="EMBL/GenBank/DDBJ databases">
        <title>Genome of Chryseobacterium soli DSM 19298.</title>
        <authorList>
            <person name="Stropko S.J."/>
            <person name="Pipes S.E."/>
            <person name="Newman J."/>
        </authorList>
    </citation>
    <scope>NUCLEOTIDE SEQUENCE [LARGE SCALE GENOMIC DNA]</scope>
    <source>
        <strain evidence="1 2">DSM 19298</strain>
    </source>
</reference>
<protein>
    <submittedName>
        <fullName evidence="1">Uncharacterized protein</fullName>
    </submittedName>
</protein>
<organism evidence="1 2">
    <name type="scientific">Chryseobacterium soli</name>
    <dbReference type="NCBI Taxonomy" id="445961"/>
    <lineage>
        <taxon>Bacteria</taxon>
        <taxon>Pseudomonadati</taxon>
        <taxon>Bacteroidota</taxon>
        <taxon>Flavobacteriia</taxon>
        <taxon>Flavobacteriales</taxon>
        <taxon>Weeksellaceae</taxon>
        <taxon>Chryseobacterium group</taxon>
        <taxon>Chryseobacterium</taxon>
    </lineage>
</organism>